<evidence type="ECO:0000313" key="2">
    <source>
        <dbReference type="Proteomes" id="UP001291623"/>
    </source>
</evidence>
<evidence type="ECO:0000313" key="1">
    <source>
        <dbReference type="EMBL" id="KAK4345262.1"/>
    </source>
</evidence>
<organism evidence="1 2">
    <name type="scientific">Anisodus tanguticus</name>
    <dbReference type="NCBI Taxonomy" id="243964"/>
    <lineage>
        <taxon>Eukaryota</taxon>
        <taxon>Viridiplantae</taxon>
        <taxon>Streptophyta</taxon>
        <taxon>Embryophyta</taxon>
        <taxon>Tracheophyta</taxon>
        <taxon>Spermatophyta</taxon>
        <taxon>Magnoliopsida</taxon>
        <taxon>eudicotyledons</taxon>
        <taxon>Gunneridae</taxon>
        <taxon>Pentapetalae</taxon>
        <taxon>asterids</taxon>
        <taxon>lamiids</taxon>
        <taxon>Solanales</taxon>
        <taxon>Solanaceae</taxon>
        <taxon>Solanoideae</taxon>
        <taxon>Hyoscyameae</taxon>
        <taxon>Anisodus</taxon>
    </lineage>
</organism>
<proteinExistence type="predicted"/>
<dbReference type="Proteomes" id="UP001291623">
    <property type="component" value="Unassembled WGS sequence"/>
</dbReference>
<dbReference type="EMBL" id="JAVYJV010000019">
    <property type="protein sequence ID" value="KAK4345262.1"/>
    <property type="molecule type" value="Genomic_DNA"/>
</dbReference>
<gene>
    <name evidence="1" type="ORF">RND71_035438</name>
</gene>
<name>A0AAE1UVU6_9SOLA</name>
<keyword evidence="2" id="KW-1185">Reference proteome</keyword>
<sequence>MFGLYPGDHGSILGVWWKFGKDLMLLVSGVRTSDWLSAFACLPLWMLAHRCEF</sequence>
<comment type="caution">
    <text evidence="1">The sequence shown here is derived from an EMBL/GenBank/DDBJ whole genome shotgun (WGS) entry which is preliminary data.</text>
</comment>
<accession>A0AAE1UVU6</accession>
<protein>
    <submittedName>
        <fullName evidence="1">Uncharacterized protein</fullName>
    </submittedName>
</protein>
<reference evidence="1" key="1">
    <citation type="submission" date="2023-12" db="EMBL/GenBank/DDBJ databases">
        <title>Genome assembly of Anisodus tanguticus.</title>
        <authorList>
            <person name="Wang Y.-J."/>
        </authorList>
    </citation>
    <scope>NUCLEOTIDE SEQUENCE</scope>
    <source>
        <strain evidence="1">KB-2021</strain>
        <tissue evidence="1">Leaf</tissue>
    </source>
</reference>
<dbReference type="AlphaFoldDB" id="A0AAE1UVU6"/>